<sequence>MSATRAGKELSAETRAAIKKIVCDVLEVDPADVTDTTLFVEDLDADSLRTIEILAEMERTLGFDLSAAPIEGMTNLDGVYAVVAESEAK</sequence>
<dbReference type="RefSeq" id="WP_070021919.1">
    <property type="nucleotide sequence ID" value="NZ_FNTD01000004.1"/>
</dbReference>
<organism evidence="2 3">
    <name type="scientific">Streptomyces misionensis</name>
    <dbReference type="NCBI Taxonomy" id="67331"/>
    <lineage>
        <taxon>Bacteria</taxon>
        <taxon>Bacillati</taxon>
        <taxon>Actinomycetota</taxon>
        <taxon>Actinomycetes</taxon>
        <taxon>Kitasatosporales</taxon>
        <taxon>Streptomycetaceae</taxon>
        <taxon>Streptomyces</taxon>
    </lineage>
</organism>
<dbReference type="STRING" id="67331.SAMN04490357_5852"/>
<evidence type="ECO:0000313" key="3">
    <source>
        <dbReference type="Proteomes" id="UP000182375"/>
    </source>
</evidence>
<dbReference type="AlphaFoldDB" id="A0A1H5DKC0"/>
<feature type="domain" description="Carrier" evidence="1">
    <location>
        <begin position="12"/>
        <end position="87"/>
    </location>
</feature>
<protein>
    <submittedName>
        <fullName evidence="2">Acyl carrier protein</fullName>
    </submittedName>
</protein>
<accession>A0A1H5DKC0</accession>
<dbReference type="InterPro" id="IPR009081">
    <property type="entry name" value="PP-bd_ACP"/>
</dbReference>
<dbReference type="Pfam" id="PF00550">
    <property type="entry name" value="PP-binding"/>
    <property type="match status" value="1"/>
</dbReference>
<dbReference type="SUPFAM" id="SSF47336">
    <property type="entry name" value="ACP-like"/>
    <property type="match status" value="1"/>
</dbReference>
<reference evidence="2 3" key="1">
    <citation type="submission" date="2016-10" db="EMBL/GenBank/DDBJ databases">
        <authorList>
            <person name="de Groot N.N."/>
        </authorList>
    </citation>
    <scope>NUCLEOTIDE SEQUENCE [LARGE SCALE GENOMIC DNA]</scope>
    <source>
        <strain evidence="2 3">DSM 40306</strain>
    </source>
</reference>
<proteinExistence type="predicted"/>
<dbReference type="GeneID" id="95514914"/>
<gene>
    <name evidence="2" type="ORF">SAMN04490357_5852</name>
</gene>
<name>A0A1H5DKC0_9ACTN</name>
<evidence type="ECO:0000313" key="2">
    <source>
        <dbReference type="EMBL" id="SED79296.1"/>
    </source>
</evidence>
<dbReference type="PROSITE" id="PS50075">
    <property type="entry name" value="CARRIER"/>
    <property type="match status" value="1"/>
</dbReference>
<dbReference type="Proteomes" id="UP000182375">
    <property type="component" value="Unassembled WGS sequence"/>
</dbReference>
<dbReference type="InterPro" id="IPR036736">
    <property type="entry name" value="ACP-like_sf"/>
</dbReference>
<dbReference type="Gene3D" id="1.10.1200.10">
    <property type="entry name" value="ACP-like"/>
    <property type="match status" value="1"/>
</dbReference>
<evidence type="ECO:0000259" key="1">
    <source>
        <dbReference type="PROSITE" id="PS50075"/>
    </source>
</evidence>
<dbReference type="EMBL" id="FNTD01000004">
    <property type="protein sequence ID" value="SED79296.1"/>
    <property type="molecule type" value="Genomic_DNA"/>
</dbReference>